<accession>A0AAV2E6J4</accession>
<name>A0AAV2E6J4_9ROSI</name>
<dbReference type="AlphaFoldDB" id="A0AAV2E6J4"/>
<keyword evidence="3" id="KW-1185">Reference proteome</keyword>
<dbReference type="Proteomes" id="UP001497516">
    <property type="component" value="Chromosome 4"/>
</dbReference>
<organism evidence="2 3">
    <name type="scientific">Linum trigynum</name>
    <dbReference type="NCBI Taxonomy" id="586398"/>
    <lineage>
        <taxon>Eukaryota</taxon>
        <taxon>Viridiplantae</taxon>
        <taxon>Streptophyta</taxon>
        <taxon>Embryophyta</taxon>
        <taxon>Tracheophyta</taxon>
        <taxon>Spermatophyta</taxon>
        <taxon>Magnoliopsida</taxon>
        <taxon>eudicotyledons</taxon>
        <taxon>Gunneridae</taxon>
        <taxon>Pentapetalae</taxon>
        <taxon>rosids</taxon>
        <taxon>fabids</taxon>
        <taxon>Malpighiales</taxon>
        <taxon>Linaceae</taxon>
        <taxon>Linum</taxon>
    </lineage>
</organism>
<sequence>MVLEVLQNDILVPLTCLQLIEFPYGKSHEHVHLAELLSIGTHEGRHHISQLEHRVTLCWSCCRLLSLPLRSLKSLPLSGLEWLLLMELTLSVLVLLPLGKATSRCCEARRLGGAVVAATLGEVGMLVPPLVISIVVGFEAPSIDNEVQLLLWGGGFPHGLTVFHQMVGAFAPVTLGH</sequence>
<protein>
    <submittedName>
        <fullName evidence="2">Uncharacterized protein</fullName>
    </submittedName>
</protein>
<keyword evidence="1" id="KW-0812">Transmembrane</keyword>
<feature type="transmembrane region" description="Helical" evidence="1">
    <location>
        <begin position="82"/>
        <end position="99"/>
    </location>
</feature>
<reference evidence="2 3" key="1">
    <citation type="submission" date="2024-04" db="EMBL/GenBank/DDBJ databases">
        <authorList>
            <person name="Fracassetti M."/>
        </authorList>
    </citation>
    <scope>NUCLEOTIDE SEQUENCE [LARGE SCALE GENOMIC DNA]</scope>
</reference>
<evidence type="ECO:0000313" key="3">
    <source>
        <dbReference type="Proteomes" id="UP001497516"/>
    </source>
</evidence>
<gene>
    <name evidence="2" type="ORF">LTRI10_LOCUS22740</name>
</gene>
<feature type="transmembrane region" description="Helical" evidence="1">
    <location>
        <begin position="156"/>
        <end position="175"/>
    </location>
</feature>
<keyword evidence="1" id="KW-1133">Transmembrane helix</keyword>
<evidence type="ECO:0000313" key="2">
    <source>
        <dbReference type="EMBL" id="CAL1381358.1"/>
    </source>
</evidence>
<keyword evidence="1" id="KW-0472">Membrane</keyword>
<proteinExistence type="predicted"/>
<dbReference type="EMBL" id="OZ034817">
    <property type="protein sequence ID" value="CAL1381358.1"/>
    <property type="molecule type" value="Genomic_DNA"/>
</dbReference>
<evidence type="ECO:0000256" key="1">
    <source>
        <dbReference type="SAM" id="Phobius"/>
    </source>
</evidence>
<feature type="transmembrane region" description="Helical" evidence="1">
    <location>
        <begin position="111"/>
        <end position="136"/>
    </location>
</feature>